<dbReference type="SUPFAM" id="SSF56300">
    <property type="entry name" value="Metallo-dependent phosphatases"/>
    <property type="match status" value="1"/>
</dbReference>
<dbReference type="InParanoid" id="A0A1Y2F6J3"/>
<dbReference type="AlphaFoldDB" id="A0A1Y2F6J3"/>
<dbReference type="PANTHER" id="PTHR43606">
    <property type="entry name" value="PHOSPHATASE, PUTATIVE (AFU_ORTHOLOGUE AFUA_6G08710)-RELATED"/>
    <property type="match status" value="1"/>
</dbReference>
<evidence type="ECO:0000313" key="3">
    <source>
        <dbReference type="EMBL" id="ORY79287.1"/>
    </source>
</evidence>
<feature type="region of interest" description="Disordered" evidence="1">
    <location>
        <begin position="530"/>
        <end position="604"/>
    </location>
</feature>
<dbReference type="InterPro" id="IPR052900">
    <property type="entry name" value="Phospholipid_Metab_Enz"/>
</dbReference>
<evidence type="ECO:0000256" key="1">
    <source>
        <dbReference type="SAM" id="MobiDB-lite"/>
    </source>
</evidence>
<dbReference type="EMBL" id="MCGR01000027">
    <property type="protein sequence ID" value="ORY79287.1"/>
    <property type="molecule type" value="Genomic_DNA"/>
</dbReference>
<proteinExistence type="predicted"/>
<dbReference type="OrthoDB" id="2100241at2759"/>
<dbReference type="Proteomes" id="UP000193467">
    <property type="component" value="Unassembled WGS sequence"/>
</dbReference>
<name>A0A1Y2F6J3_9BASI</name>
<accession>A0A1Y2F6J3</accession>
<dbReference type="Gene3D" id="3.60.21.70">
    <property type="entry name" value="PhoD-like phosphatase"/>
    <property type="match status" value="1"/>
</dbReference>
<dbReference type="InterPro" id="IPR038607">
    <property type="entry name" value="PhoD-like_sf"/>
</dbReference>
<protein>
    <submittedName>
        <fullName evidence="3">PhoD-like phosphatase-domain-containing protein</fullName>
    </submittedName>
</protein>
<feature type="domain" description="PhoD-like phosphatase metallophosphatase" evidence="2">
    <location>
        <begin position="170"/>
        <end position="402"/>
    </location>
</feature>
<evidence type="ECO:0000313" key="4">
    <source>
        <dbReference type="Proteomes" id="UP000193467"/>
    </source>
</evidence>
<gene>
    <name evidence="3" type="ORF">BCR35DRAFT_266472</name>
</gene>
<dbReference type="InterPro" id="IPR029052">
    <property type="entry name" value="Metallo-depent_PP-like"/>
</dbReference>
<reference evidence="3 4" key="1">
    <citation type="submission" date="2016-07" db="EMBL/GenBank/DDBJ databases">
        <title>Pervasive Adenine N6-methylation of Active Genes in Fungi.</title>
        <authorList>
            <consortium name="DOE Joint Genome Institute"/>
            <person name="Mondo S.J."/>
            <person name="Dannebaum R.O."/>
            <person name="Kuo R.C."/>
            <person name="Labutti K."/>
            <person name="Haridas S."/>
            <person name="Kuo A."/>
            <person name="Salamov A."/>
            <person name="Ahrendt S.R."/>
            <person name="Lipzen A."/>
            <person name="Sullivan W."/>
            <person name="Andreopoulos W.B."/>
            <person name="Clum A."/>
            <person name="Lindquist E."/>
            <person name="Daum C."/>
            <person name="Ramamoorthy G.K."/>
            <person name="Gryganskyi A."/>
            <person name="Culley D."/>
            <person name="Magnuson J.K."/>
            <person name="James T.Y."/>
            <person name="O'Malley M.A."/>
            <person name="Stajich J.E."/>
            <person name="Spatafora J.W."/>
            <person name="Visel A."/>
            <person name="Grigoriev I.V."/>
        </authorList>
    </citation>
    <scope>NUCLEOTIDE SEQUENCE [LARGE SCALE GENOMIC DNA]</scope>
    <source>
        <strain evidence="3 4">62-1032</strain>
    </source>
</reference>
<dbReference type="STRING" id="106004.A0A1Y2F6J3"/>
<evidence type="ECO:0000259" key="2">
    <source>
        <dbReference type="Pfam" id="PF09423"/>
    </source>
</evidence>
<dbReference type="Pfam" id="PF09423">
    <property type="entry name" value="PhoD"/>
    <property type="match status" value="1"/>
</dbReference>
<dbReference type="CDD" id="cd07389">
    <property type="entry name" value="MPP_PhoD"/>
    <property type="match status" value="1"/>
</dbReference>
<comment type="caution">
    <text evidence="3">The sequence shown here is derived from an EMBL/GenBank/DDBJ whole genome shotgun (WGS) entry which is preliminary data.</text>
</comment>
<dbReference type="PANTHER" id="PTHR43606:SF2">
    <property type="entry name" value="ALKALINE PHOSPHATASE FAMILY PROTEIN (AFU_ORTHOLOGUE AFUA_5G03860)"/>
    <property type="match status" value="1"/>
</dbReference>
<keyword evidence="4" id="KW-1185">Reference proteome</keyword>
<sequence length="604" mass="66640">MDEHALAFARVGAVDHHSVKIAARVPPSSSLLIPHAVNTTAEGEEFLPVDEYSGVKVVYRPTKPLGKWISGTDLIVDESKDWTGVVRIDGLWASTEYEFRLLRPSLTAASHPAFPNSYYFTTSPDPALASAATPGAGTHFTFASSSCVKAGFPYSGPWSKKVTKGAEYLKTVGEELSLKFVLFVGDFIYADVPYYPDAKLSSYHKRYRQIFASPEVHALAEKFPILTIGDDHEIFNDFDASEVDPAFVAANEAYGNYLGAANPDVAEPGANYYHFRHGDAAFFVWDTRAYRSRDDAEDDEEKTMLGERQKEVFFKWAAEVNNTVTWKFVVSSVPLMTLWSHGSDTWAGFTTERDAILDVLEYVPNVIVLSGDRHEFAAASIRTTVTEFSTSPLSMFYLPIRTVSQNHGRGATGEDVLLKYLPDGNSKFSTFEVDTRTANEPVVRVKVWIDGVEAWQVEVRGKPLDIPAPPSAIGSLGKSLLELLGFKVGFSLSFTKRRSVASRGVEENADSRPLLPSALTETELVLRIPVQRLPSNAQDEQEDERGRRRCSARVGGVEEEGTRQRREGRTSAEGETERSAGCWTIIRRAGSAGGGKKSITDFES</sequence>
<feature type="compositionally biased region" description="Basic and acidic residues" evidence="1">
    <location>
        <begin position="560"/>
        <end position="578"/>
    </location>
</feature>
<dbReference type="InterPro" id="IPR018946">
    <property type="entry name" value="PhoD-like_MPP"/>
</dbReference>
<organism evidence="3 4">
    <name type="scientific">Leucosporidium creatinivorum</name>
    <dbReference type="NCBI Taxonomy" id="106004"/>
    <lineage>
        <taxon>Eukaryota</taxon>
        <taxon>Fungi</taxon>
        <taxon>Dikarya</taxon>
        <taxon>Basidiomycota</taxon>
        <taxon>Pucciniomycotina</taxon>
        <taxon>Microbotryomycetes</taxon>
        <taxon>Leucosporidiales</taxon>
        <taxon>Leucosporidium</taxon>
    </lineage>
</organism>